<name>A0A1I7UGY2_9PELO</name>
<evidence type="ECO:0000313" key="5">
    <source>
        <dbReference type="WBParaSite" id="Csp11.Scaffold629.g9218.t2"/>
    </source>
</evidence>
<evidence type="ECO:0000256" key="2">
    <source>
        <dbReference type="SAM" id="Phobius"/>
    </source>
</evidence>
<feature type="chain" id="PRO_5009308977" evidence="3">
    <location>
        <begin position="21"/>
        <end position="251"/>
    </location>
</feature>
<evidence type="ECO:0000256" key="1">
    <source>
        <dbReference type="SAM" id="MobiDB-lite"/>
    </source>
</evidence>
<feature type="signal peptide" evidence="3">
    <location>
        <begin position="1"/>
        <end position="20"/>
    </location>
</feature>
<dbReference type="WBParaSite" id="Csp11.Scaffold629.g9218.t2">
    <property type="protein sequence ID" value="Csp11.Scaffold629.g9218.t2"/>
    <property type="gene ID" value="Csp11.Scaffold629.g9218"/>
</dbReference>
<sequence length="251" mass="28448">MLSLRILSLLLVAVVPRGVSTPAHRAHAVGWEEVMVEVQDAIKSLVNHRSSFLHDEMKKTCLGKDFMLMKINIVKGPHENDTIYENYAHWGDNVSLATVTHSYRNPLQCVFHVYDSGVVSLQNWCLEDPARHLIYEQNQTEAPVPGTQMIVNTKCHLFEEDPDDYYRNLTDNFIKMFIIIASVSAILTIINWLFRRDVMVVVNNASPSEKSKESETPLLQGEKPWKTPGGVMDPSSDKALLLENQEENESA</sequence>
<keyword evidence="2" id="KW-1133">Transmembrane helix</keyword>
<proteinExistence type="predicted"/>
<feature type="region of interest" description="Disordered" evidence="1">
    <location>
        <begin position="206"/>
        <end position="251"/>
    </location>
</feature>
<keyword evidence="2" id="KW-0472">Membrane</keyword>
<dbReference type="Proteomes" id="UP000095282">
    <property type="component" value="Unplaced"/>
</dbReference>
<dbReference type="AlphaFoldDB" id="A0A1I7UGY2"/>
<keyword evidence="4" id="KW-1185">Reference proteome</keyword>
<feature type="transmembrane region" description="Helical" evidence="2">
    <location>
        <begin position="173"/>
        <end position="194"/>
    </location>
</feature>
<evidence type="ECO:0000256" key="3">
    <source>
        <dbReference type="SAM" id="SignalP"/>
    </source>
</evidence>
<keyword evidence="2" id="KW-0812">Transmembrane</keyword>
<organism evidence="4 5">
    <name type="scientific">Caenorhabditis tropicalis</name>
    <dbReference type="NCBI Taxonomy" id="1561998"/>
    <lineage>
        <taxon>Eukaryota</taxon>
        <taxon>Metazoa</taxon>
        <taxon>Ecdysozoa</taxon>
        <taxon>Nematoda</taxon>
        <taxon>Chromadorea</taxon>
        <taxon>Rhabditida</taxon>
        <taxon>Rhabditina</taxon>
        <taxon>Rhabditomorpha</taxon>
        <taxon>Rhabditoidea</taxon>
        <taxon>Rhabditidae</taxon>
        <taxon>Peloderinae</taxon>
        <taxon>Caenorhabditis</taxon>
    </lineage>
</organism>
<protein>
    <submittedName>
        <fullName evidence="5">Transmembrane protein 156</fullName>
    </submittedName>
</protein>
<evidence type="ECO:0000313" key="4">
    <source>
        <dbReference type="Proteomes" id="UP000095282"/>
    </source>
</evidence>
<reference evidence="5" key="1">
    <citation type="submission" date="2016-11" db="UniProtKB">
        <authorList>
            <consortium name="WormBaseParasite"/>
        </authorList>
    </citation>
    <scope>IDENTIFICATION</scope>
</reference>
<keyword evidence="3" id="KW-0732">Signal</keyword>
<accession>A0A1I7UGY2</accession>